<dbReference type="PANTHER" id="PTHR32099">
    <property type="entry name" value="CYSTEINE-RICH REPEAT SECRETORY PROTEIN"/>
    <property type="match status" value="1"/>
</dbReference>
<name>A0A251RS22_HELAN</name>
<keyword evidence="7" id="KW-1185">Reference proteome</keyword>
<evidence type="ECO:0000256" key="4">
    <source>
        <dbReference type="SAM" id="SignalP"/>
    </source>
</evidence>
<dbReference type="InterPro" id="IPR002902">
    <property type="entry name" value="GNK2"/>
</dbReference>
<organism evidence="6 7">
    <name type="scientific">Helianthus annuus</name>
    <name type="common">Common sunflower</name>
    <dbReference type="NCBI Taxonomy" id="4232"/>
    <lineage>
        <taxon>Eukaryota</taxon>
        <taxon>Viridiplantae</taxon>
        <taxon>Streptophyta</taxon>
        <taxon>Embryophyta</taxon>
        <taxon>Tracheophyta</taxon>
        <taxon>Spermatophyta</taxon>
        <taxon>Magnoliopsida</taxon>
        <taxon>eudicotyledons</taxon>
        <taxon>Gunneridae</taxon>
        <taxon>Pentapetalae</taxon>
        <taxon>asterids</taxon>
        <taxon>campanulids</taxon>
        <taxon>Asterales</taxon>
        <taxon>Asteraceae</taxon>
        <taxon>Asteroideae</taxon>
        <taxon>Heliantheae alliance</taxon>
        <taxon>Heliantheae</taxon>
        <taxon>Helianthus</taxon>
    </lineage>
</organism>
<proteinExistence type="predicted"/>
<feature type="domain" description="Gnk2-homologous" evidence="5">
    <location>
        <begin position="30"/>
        <end position="132"/>
    </location>
</feature>
<feature type="region of interest" description="Disordered" evidence="3">
    <location>
        <begin position="254"/>
        <end position="274"/>
    </location>
</feature>
<dbReference type="Pfam" id="PF01657">
    <property type="entry name" value="Stress-antifung"/>
    <property type="match status" value="1"/>
</dbReference>
<feature type="domain" description="Gnk2-homologous" evidence="5">
    <location>
        <begin position="138"/>
        <end position="247"/>
    </location>
</feature>
<reference evidence="7" key="1">
    <citation type="journal article" date="2017" name="Nature">
        <title>The sunflower genome provides insights into oil metabolism, flowering and Asterid evolution.</title>
        <authorList>
            <person name="Badouin H."/>
            <person name="Gouzy J."/>
            <person name="Grassa C.J."/>
            <person name="Murat F."/>
            <person name="Staton S.E."/>
            <person name="Cottret L."/>
            <person name="Lelandais-Briere C."/>
            <person name="Owens G.L."/>
            <person name="Carrere S."/>
            <person name="Mayjonade B."/>
            <person name="Legrand L."/>
            <person name="Gill N."/>
            <person name="Kane N.C."/>
            <person name="Bowers J.E."/>
            <person name="Hubner S."/>
            <person name="Bellec A."/>
            <person name="Berard A."/>
            <person name="Berges H."/>
            <person name="Blanchet N."/>
            <person name="Boniface M.C."/>
            <person name="Brunel D."/>
            <person name="Catrice O."/>
            <person name="Chaidir N."/>
            <person name="Claudel C."/>
            <person name="Donnadieu C."/>
            <person name="Faraut T."/>
            <person name="Fievet G."/>
            <person name="Helmstetter N."/>
            <person name="King M."/>
            <person name="Knapp S.J."/>
            <person name="Lai Z."/>
            <person name="Le Paslier M.C."/>
            <person name="Lippi Y."/>
            <person name="Lorenzon L."/>
            <person name="Mandel J.R."/>
            <person name="Marage G."/>
            <person name="Marchand G."/>
            <person name="Marquand E."/>
            <person name="Bret-Mestries E."/>
            <person name="Morien E."/>
            <person name="Nambeesan S."/>
            <person name="Nguyen T."/>
            <person name="Pegot-Espagnet P."/>
            <person name="Pouilly N."/>
            <person name="Raftis F."/>
            <person name="Sallet E."/>
            <person name="Schiex T."/>
            <person name="Thomas J."/>
            <person name="Vandecasteele C."/>
            <person name="Vares D."/>
            <person name="Vear F."/>
            <person name="Vautrin S."/>
            <person name="Crespi M."/>
            <person name="Mangin B."/>
            <person name="Burke J.M."/>
            <person name="Salse J."/>
            <person name="Munos S."/>
            <person name="Vincourt P."/>
            <person name="Rieseberg L.H."/>
            <person name="Langlade N.B."/>
        </authorList>
    </citation>
    <scope>NUCLEOTIDE SEQUENCE [LARGE SCALE GENOMIC DNA]</scope>
    <source>
        <strain evidence="7">cv. SF193</strain>
    </source>
</reference>
<dbReference type="Gene3D" id="3.30.430.20">
    <property type="entry name" value="Gnk2 domain, C-X8-C-X2-C motif"/>
    <property type="match status" value="2"/>
</dbReference>
<evidence type="ECO:0000256" key="2">
    <source>
        <dbReference type="ARBA" id="ARBA00022737"/>
    </source>
</evidence>
<dbReference type="CDD" id="cd23509">
    <property type="entry name" value="Gnk2-like"/>
    <property type="match status" value="1"/>
</dbReference>
<evidence type="ECO:0000313" key="7">
    <source>
        <dbReference type="Proteomes" id="UP000215914"/>
    </source>
</evidence>
<dbReference type="EMBL" id="CM007906">
    <property type="protein sequence ID" value="OTF87166.1"/>
    <property type="molecule type" value="Genomic_DNA"/>
</dbReference>
<keyword evidence="1 4" id="KW-0732">Signal</keyword>
<evidence type="ECO:0000313" key="6">
    <source>
        <dbReference type="EMBL" id="OTF87166.1"/>
    </source>
</evidence>
<dbReference type="PANTHER" id="PTHR32099:SF99">
    <property type="entry name" value="GNK2-LIKE DOMAIN-CONTAINING PROTEIN"/>
    <property type="match status" value="1"/>
</dbReference>
<dbReference type="FunFam" id="3.30.430.20:FF:000003">
    <property type="entry name" value="Cysteine-rich RLK (RECEPTOR-like protein kinase) 10"/>
    <property type="match status" value="1"/>
</dbReference>
<feature type="signal peptide" evidence="4">
    <location>
        <begin position="1"/>
        <end position="27"/>
    </location>
</feature>
<protein>
    <submittedName>
        <fullName evidence="6">Putative gnk2-like domain-containing protein</fullName>
    </submittedName>
</protein>
<feature type="compositionally biased region" description="Pro residues" evidence="3">
    <location>
        <begin position="257"/>
        <end position="274"/>
    </location>
</feature>
<dbReference type="InParanoid" id="A0A251RS22"/>
<dbReference type="FunCoup" id="A0A251RS22">
    <property type="interactions" value="234"/>
</dbReference>
<feature type="chain" id="PRO_5012174108" evidence="4">
    <location>
        <begin position="28"/>
        <end position="285"/>
    </location>
</feature>
<evidence type="ECO:0000256" key="3">
    <source>
        <dbReference type="SAM" id="MobiDB-lite"/>
    </source>
</evidence>
<accession>A0A251RS22</accession>
<evidence type="ECO:0000256" key="1">
    <source>
        <dbReference type="ARBA" id="ARBA00022729"/>
    </source>
</evidence>
<evidence type="ECO:0000259" key="5">
    <source>
        <dbReference type="PROSITE" id="PS51473"/>
    </source>
</evidence>
<dbReference type="Proteomes" id="UP000215914">
    <property type="component" value="Chromosome 17"/>
</dbReference>
<sequence length="285" mass="31660">MFILDRKLPLWLLSYIFIHLIHTTTLAQPDFLSYFCESAANYTIDSTYQRNLNTTLSTLPTTNNGLGFYNLTIGQGNDTVNSIALCRGDINLEMCRSCVNDSIIKLPQLCPNQKEAIGYYDNCVVKYSNEVILRNTRIKFYVYLANPQNATDIDQFNGALGPLLKDLRGNASAGGPLQKFASGSTSGPAFSTIYGLVQFLPFLVPVPVPVLLSLEDIINRIALYFNGRVGGRILVPMCTFRYETYRFFNQTARANAPSPPPILQPSPPIARPSSPPGMSYIFFIS</sequence>
<dbReference type="PROSITE" id="PS51473">
    <property type="entry name" value="GNK2"/>
    <property type="match status" value="2"/>
</dbReference>
<dbReference type="AlphaFoldDB" id="A0A251RS22"/>
<dbReference type="InterPro" id="IPR038408">
    <property type="entry name" value="GNK2_sf"/>
</dbReference>
<keyword evidence="2" id="KW-0677">Repeat</keyword>
<gene>
    <name evidence="6" type="ORF">HannXRQ_Chr17g0558801</name>
</gene>